<feature type="domain" description="NADH:ubiquinone oxidoreductase 30kDa subunit" evidence="3">
    <location>
        <begin position="44"/>
        <end position="163"/>
    </location>
</feature>
<dbReference type="InterPro" id="IPR010218">
    <property type="entry name" value="NADH_DH_suC"/>
</dbReference>
<dbReference type="EMBL" id="KY021079">
    <property type="protein sequence ID" value="APD75837.1"/>
    <property type="molecule type" value="Genomic_DNA"/>
</dbReference>
<reference evidence="4" key="1">
    <citation type="submission" date="2016-10" db="EMBL/GenBank/DDBJ databases">
        <title>Complete mitochondrial genome of the freshwater diatom Asterionella formosa.</title>
        <authorList>
            <person name="Villain A."/>
            <person name="Kojadinovic M."/>
            <person name="Puppo C."/>
            <person name="Prioretti L."/>
            <person name="Hubert P."/>
            <person name="Zhang Y."/>
            <person name="Gregori G."/>
            <person name="Roulet A."/>
            <person name="Roques C."/>
            <person name="Claverie J.-M."/>
            <person name="Gontero B."/>
            <person name="Blanc G."/>
        </authorList>
    </citation>
    <scope>NUCLEOTIDE SEQUENCE</scope>
    <source>
        <strain evidence="4">BGM1</strain>
    </source>
</reference>
<dbReference type="Gene3D" id="3.30.460.80">
    <property type="entry name" value="NADH:ubiquinone oxidoreductase, 30kDa subunit"/>
    <property type="match status" value="1"/>
</dbReference>
<dbReference type="HAMAP" id="MF_01357">
    <property type="entry name" value="NDH1_NuoC"/>
    <property type="match status" value="1"/>
</dbReference>
<organism evidence="4">
    <name type="scientific">Asterionella formosa</name>
    <dbReference type="NCBI Taxonomy" id="210441"/>
    <lineage>
        <taxon>Eukaryota</taxon>
        <taxon>Sar</taxon>
        <taxon>Stramenopiles</taxon>
        <taxon>Ochrophyta</taxon>
        <taxon>Bacillariophyta</taxon>
        <taxon>Fragilariophyceae</taxon>
        <taxon>Fragilariophycidae</taxon>
        <taxon>Fragilariales</taxon>
        <taxon>Fragilariaceae</taxon>
        <taxon>Asterionella</taxon>
    </lineage>
</organism>
<dbReference type="PANTHER" id="PTHR10884:SF14">
    <property type="entry name" value="NADH DEHYDROGENASE [UBIQUINONE] IRON-SULFUR PROTEIN 3, MITOCHONDRIAL"/>
    <property type="match status" value="1"/>
</dbReference>
<evidence type="ECO:0000259" key="3">
    <source>
        <dbReference type="Pfam" id="PF00329"/>
    </source>
</evidence>
<sequence length="201" mass="24256">MVLWLVLKINYMKKNLIIIQNLEYFQKIFPIERIQVYNSEITLVISKDLLKDVLFFLKNNILCQFKVLTSIAGVDYPLNKFRFQVVYDLLSLKFNSRFRIKIFSHELMPVFSCVHIFFAANWFESEIWDMFGVFFVDHPNLKRLLTDYGFEGHPLRKDFPLSGFIEMRFIENLKRVSSEQIEFSQEYRTFNFISPWQVFKL</sequence>
<dbReference type="InterPro" id="IPR001268">
    <property type="entry name" value="NADH_UbQ_OxRdtase_30kDa_su"/>
</dbReference>
<dbReference type="RefSeq" id="YP_009326076.1">
    <property type="nucleotide sequence ID" value="NC_032029.1"/>
</dbReference>
<gene>
    <name evidence="4" type="primary">nad9</name>
    <name evidence="4" type="ORF">BGL49_038</name>
</gene>
<geneLocation type="mitochondrion" evidence="4"/>
<dbReference type="GeneID" id="30510714"/>
<keyword evidence="4" id="KW-0496">Mitochondrion</keyword>
<dbReference type="PANTHER" id="PTHR10884">
    <property type="entry name" value="NADH DEHYDROGENASE UBIQUINONE IRON-SULFUR PROTEIN 3"/>
    <property type="match status" value="1"/>
</dbReference>
<protein>
    <submittedName>
        <fullName evidence="4">NADH dehydrogenase subunit 9</fullName>
    </submittedName>
</protein>
<evidence type="ECO:0000256" key="2">
    <source>
        <dbReference type="ARBA" id="ARBA00022448"/>
    </source>
</evidence>
<name>A0A1J0RD59_9STRA</name>
<evidence type="ECO:0000313" key="4">
    <source>
        <dbReference type="EMBL" id="APD75837.1"/>
    </source>
</evidence>
<dbReference type="SUPFAM" id="SSF143243">
    <property type="entry name" value="Nqo5-like"/>
    <property type="match status" value="1"/>
</dbReference>
<dbReference type="GO" id="GO:0016651">
    <property type="term" value="F:oxidoreductase activity, acting on NAD(P)H"/>
    <property type="evidence" value="ECO:0007669"/>
    <property type="project" value="InterPro"/>
</dbReference>
<dbReference type="InterPro" id="IPR037232">
    <property type="entry name" value="NADH_quin_OxRdtase_su_C/D-like"/>
</dbReference>
<dbReference type="GO" id="GO:0008137">
    <property type="term" value="F:NADH dehydrogenase (ubiquinone) activity"/>
    <property type="evidence" value="ECO:0007669"/>
    <property type="project" value="InterPro"/>
</dbReference>
<comment type="similarity">
    <text evidence="1">Belongs to the complex I 30 kDa subunit family.</text>
</comment>
<accession>A0A1J0RD59</accession>
<dbReference type="NCBIfam" id="TIGR01961">
    <property type="entry name" value="NuoC_fam"/>
    <property type="match status" value="1"/>
</dbReference>
<evidence type="ECO:0000256" key="1">
    <source>
        <dbReference type="ARBA" id="ARBA00007569"/>
    </source>
</evidence>
<dbReference type="Pfam" id="PF00329">
    <property type="entry name" value="Complex1_30kDa"/>
    <property type="match status" value="1"/>
</dbReference>
<dbReference type="AlphaFoldDB" id="A0A1J0RD59"/>
<keyword evidence="2" id="KW-0813">Transport</keyword>
<proteinExistence type="inferred from homology"/>